<dbReference type="EMBL" id="BEYU01000008">
    <property type="protein sequence ID" value="GBG24707.1"/>
    <property type="molecule type" value="Genomic_DNA"/>
</dbReference>
<evidence type="ECO:0000256" key="2">
    <source>
        <dbReference type="SAM" id="MobiDB-lite"/>
    </source>
</evidence>
<dbReference type="Gene3D" id="2.130.10.10">
    <property type="entry name" value="YVTN repeat-like/Quinoprotein amine dehydrogenase"/>
    <property type="match status" value="1"/>
</dbReference>
<evidence type="ECO:0000313" key="4">
    <source>
        <dbReference type="EMBL" id="GBG24707.1"/>
    </source>
</evidence>
<dbReference type="SUPFAM" id="SSF50978">
    <property type="entry name" value="WD40 repeat-like"/>
    <property type="match status" value="1"/>
</dbReference>
<dbReference type="PANTHER" id="PTHR12616">
    <property type="entry name" value="VACUOLAR PROTEIN SORTING VPS41"/>
    <property type="match status" value="1"/>
</dbReference>
<reference evidence="4 5" key="1">
    <citation type="submission" date="2017-12" db="EMBL/GenBank/DDBJ databases">
        <title>Sequencing, de novo assembly and annotation of complete genome of a new Thraustochytrid species, strain FCC1311.</title>
        <authorList>
            <person name="Sedici K."/>
            <person name="Godart F."/>
            <person name="Aiese Cigliano R."/>
            <person name="Sanseverino W."/>
            <person name="Barakat M."/>
            <person name="Ortet P."/>
            <person name="Marechal E."/>
            <person name="Cagnac O."/>
            <person name="Amato A."/>
        </authorList>
    </citation>
    <scope>NUCLEOTIDE SEQUENCE [LARGE SCALE GENOMIC DNA]</scope>
</reference>
<dbReference type="OrthoDB" id="289913at2759"/>
<organism evidence="4 5">
    <name type="scientific">Hondaea fermentalgiana</name>
    <dbReference type="NCBI Taxonomy" id="2315210"/>
    <lineage>
        <taxon>Eukaryota</taxon>
        <taxon>Sar</taxon>
        <taxon>Stramenopiles</taxon>
        <taxon>Bigyra</taxon>
        <taxon>Labyrinthulomycetes</taxon>
        <taxon>Thraustochytrida</taxon>
        <taxon>Thraustochytriidae</taxon>
        <taxon>Hondaea</taxon>
    </lineage>
</organism>
<dbReference type="InParanoid" id="A0A2R5G109"/>
<dbReference type="Proteomes" id="UP000241890">
    <property type="component" value="Unassembled WGS sequence"/>
</dbReference>
<proteinExistence type="inferred from homology"/>
<dbReference type="PANTHER" id="PTHR12616:SF8">
    <property type="entry name" value="VACUOLAR PROTEIN SORTING-ASSOCIATED PROTEIN 8 HOMOLOG"/>
    <property type="match status" value="1"/>
</dbReference>
<dbReference type="InterPro" id="IPR036322">
    <property type="entry name" value="WD40_repeat_dom_sf"/>
</dbReference>
<feature type="compositionally biased region" description="Acidic residues" evidence="2">
    <location>
        <begin position="116"/>
        <end position="126"/>
    </location>
</feature>
<feature type="compositionally biased region" description="Low complexity" evidence="2">
    <location>
        <begin position="127"/>
        <end position="136"/>
    </location>
</feature>
<comment type="similarity">
    <text evidence="1">Belongs to the VPS8 family.</text>
</comment>
<feature type="region of interest" description="Disordered" evidence="2">
    <location>
        <begin position="1"/>
        <end position="270"/>
    </location>
</feature>
<keyword evidence="5" id="KW-1185">Reference proteome</keyword>
<dbReference type="InterPro" id="IPR045111">
    <property type="entry name" value="Vps41/Vps8"/>
</dbReference>
<evidence type="ECO:0000313" key="5">
    <source>
        <dbReference type="Proteomes" id="UP000241890"/>
    </source>
</evidence>
<dbReference type="GO" id="GO:0034058">
    <property type="term" value="P:endosomal vesicle fusion"/>
    <property type="evidence" value="ECO:0007669"/>
    <property type="project" value="TreeGrafter"/>
</dbReference>
<dbReference type="InterPro" id="IPR015943">
    <property type="entry name" value="WD40/YVTN_repeat-like_dom_sf"/>
</dbReference>
<feature type="compositionally biased region" description="Polar residues" evidence="2">
    <location>
        <begin position="210"/>
        <end position="219"/>
    </location>
</feature>
<gene>
    <name evidence="4" type="ORF">FCC1311_009252</name>
</gene>
<feature type="region of interest" description="Disordered" evidence="2">
    <location>
        <begin position="1413"/>
        <end position="1442"/>
    </location>
</feature>
<dbReference type="InterPro" id="IPR025941">
    <property type="entry name" value="Vps8_central_dom"/>
</dbReference>
<dbReference type="GO" id="GO:0005770">
    <property type="term" value="C:late endosome"/>
    <property type="evidence" value="ECO:0007669"/>
    <property type="project" value="TreeGrafter"/>
</dbReference>
<feature type="domain" description="Vacuolar protein sorting-associated protein 8 central" evidence="3">
    <location>
        <begin position="814"/>
        <end position="949"/>
    </location>
</feature>
<accession>A0A2R5G109</accession>
<protein>
    <submittedName>
        <fullName evidence="4">Vacuolar protein sorting-associated protein 8-like</fullName>
    </submittedName>
</protein>
<feature type="compositionally biased region" description="Basic and acidic residues" evidence="2">
    <location>
        <begin position="229"/>
        <end position="254"/>
    </location>
</feature>
<comment type="caution">
    <text evidence="4">The sequence shown here is derived from an EMBL/GenBank/DDBJ whole genome shotgun (WGS) entry which is preliminary data.</text>
</comment>
<feature type="compositionally biased region" description="Low complexity" evidence="2">
    <location>
        <begin position="1426"/>
        <end position="1436"/>
    </location>
</feature>
<dbReference type="Pfam" id="PF23410">
    <property type="entry name" value="Beta-prop_VPS8"/>
    <property type="match status" value="1"/>
</dbReference>
<dbReference type="GO" id="GO:0030897">
    <property type="term" value="C:HOPS complex"/>
    <property type="evidence" value="ECO:0007669"/>
    <property type="project" value="TreeGrafter"/>
</dbReference>
<evidence type="ECO:0000259" key="3">
    <source>
        <dbReference type="Pfam" id="PF12816"/>
    </source>
</evidence>
<feature type="compositionally biased region" description="Low complexity" evidence="2">
    <location>
        <begin position="24"/>
        <end position="65"/>
    </location>
</feature>
<dbReference type="GO" id="GO:0006623">
    <property type="term" value="P:protein targeting to vacuole"/>
    <property type="evidence" value="ECO:0007669"/>
    <property type="project" value="InterPro"/>
</dbReference>
<feature type="compositionally biased region" description="Low complexity" evidence="2">
    <location>
        <begin position="257"/>
        <end position="267"/>
    </location>
</feature>
<name>A0A2R5G109_9STRA</name>
<sequence>MQRQHSALEDLLLEASSGEEDAADLASAASGAASDDLAATASPAAAASTTSPPLLAGNAAAGAVAESDEYRAGTPGLEAAATTAHAGKVKDEDEAGQNENAPRPRRLAPPPTVEDLLAESDDDAAEDMSGGDIDALLAEDDEDDHDKDVLGDIRSSSNNDDKGKEEISSQELNGVKGDGVEVLGNNNNENEEDDASGDVPPSTAAKQDGDSGSISSVAQDKTHSPHTARKTEHETLDSGQKGHDENVRNVKDDMQDSSSSRSASAASKRIQRLTSYTNVGNREISAPLHEIRAKFRARTEANFASAKGIDANVQFAQVVSLDVMDNITADLERNAQFEQHGPGLPTSIAVLGSNIIIGTSRSLMLVFDAEQRCTRVLCGGRPFDKLEAALRFSLTSDANHGPVSSIDAAVSGANSHNLLAVGFARGRVEIWDLTRFALLRHVAEASGPSAHSCAICSVRFVGTGGPKSNRFDLGSGSAAPRKPYATIVSADTSGVVNMSIVSKTLMMFSLETKCLLDGAAGQIVSMAAIETLNLVAITSSRDTFVVSLDNNTAKIVHRWPVAAGQEAAQKEAAANGILPRLSWGHARLADDFSRQKSPHILARAEGNIVRFLRCDVAIDRKSRKRHQRVDLSRETYQDKAAQSFVALEWLSETLLALLTSDYDLCILDVSGMAVVERTSVRNVELVWTAFSARDFSFQNSVRANGSELYLLGIRQLSLASVQSWMQRVEVLIAHNGWLEALALALDHYQLTNHRDTGQLVDLVMRFVSTAAGTPVLGDPQSVAACIEFCVEIEKTDFLFDTVYNVFVQCGQQSVFLRLMEPYILNRLLTVVRPSVLQDFVHEYMQKDQADRLEQCILHLTPDTIRTDLHTLVSVCKANGLLSGLVYLYTAGLNDFETPARSLLEMGEVERLLAYMETSFHGLSYPFGFPMEPGATAFVRVTLLGFLIENIKPMARALVLNDKDVTDLFALCRAGLGPTQDEWELRVVEAVRTLDMSEAVALCSDRLLEHSVPGLRDADLVDQVLQRIILDTKNQGELVQVLKHCNGDLYDVERLTEQLRAFGWNRALRTLHENALEAAIADGQNPARIQSVYEQIIRVSETPAAFIHSQLLRYHDALVVREALEEAVKANLASLLANGDERDLAAQVIVRVVARARELDAFPELQFLHMKNAYLTSSLGIDPGSSGSYGFDEGLEDTAAREASVVRFVELLCRFEPDEVLRFVRDRDGLFPLDTVLEICKEHKVRDAAAFLLERTGDTTGALHTILASLGDADVHASLESTRAVALAAVQLCERNSLTDLDEHNAERLWFALLDAVAKLPETSAAQASNNTAVLRQVLDAMMTRVESETILSNIKADSFGQIRHTVKCMVDARVYEKQILIAARSLASKDLVNLVRAKHGTLAKASTRVYTRRGVGTGGTRDKRSAVWSASSRARATQPSWDQQISDLLPSKLKIDPD</sequence>
<dbReference type="Pfam" id="PF12816">
    <property type="entry name" value="TPR_Vps8"/>
    <property type="match status" value="1"/>
</dbReference>
<evidence type="ECO:0000256" key="1">
    <source>
        <dbReference type="ARBA" id="ARBA00009422"/>
    </source>
</evidence>